<gene>
    <name evidence="1" type="primary">ORF162482</name>
</gene>
<dbReference type="EMBL" id="HACG01041114">
    <property type="protein sequence ID" value="CEK87979.1"/>
    <property type="molecule type" value="Transcribed_RNA"/>
</dbReference>
<dbReference type="AlphaFoldDB" id="A0A0B7B3T6"/>
<accession>A0A0B7B3T6</accession>
<proteinExistence type="predicted"/>
<protein>
    <submittedName>
        <fullName evidence="1">Uncharacterized protein</fullName>
    </submittedName>
</protein>
<sequence length="72" mass="8294">MALSGFKPVTFRTQGHRDLLSLKYAYFLPDDSSSIISGYIPIERDHSVVYKMLDSRLIYQQPKGDHIMAVFK</sequence>
<reference evidence="1" key="1">
    <citation type="submission" date="2014-12" db="EMBL/GenBank/DDBJ databases">
        <title>Insight into the proteome of Arion vulgaris.</title>
        <authorList>
            <person name="Aradska J."/>
            <person name="Bulat T."/>
            <person name="Smidak R."/>
            <person name="Sarate P."/>
            <person name="Gangsoo J."/>
            <person name="Sialana F."/>
            <person name="Bilban M."/>
            <person name="Lubec G."/>
        </authorList>
    </citation>
    <scope>NUCLEOTIDE SEQUENCE</scope>
    <source>
        <tissue evidence="1">Skin</tissue>
    </source>
</reference>
<organism evidence="1">
    <name type="scientific">Arion vulgaris</name>
    <dbReference type="NCBI Taxonomy" id="1028688"/>
    <lineage>
        <taxon>Eukaryota</taxon>
        <taxon>Metazoa</taxon>
        <taxon>Spiralia</taxon>
        <taxon>Lophotrochozoa</taxon>
        <taxon>Mollusca</taxon>
        <taxon>Gastropoda</taxon>
        <taxon>Heterobranchia</taxon>
        <taxon>Euthyneura</taxon>
        <taxon>Panpulmonata</taxon>
        <taxon>Eupulmonata</taxon>
        <taxon>Stylommatophora</taxon>
        <taxon>Helicina</taxon>
        <taxon>Arionoidea</taxon>
        <taxon>Arionidae</taxon>
        <taxon>Arion</taxon>
    </lineage>
</organism>
<name>A0A0B7B3T6_9EUPU</name>
<evidence type="ECO:0000313" key="1">
    <source>
        <dbReference type="EMBL" id="CEK87979.1"/>
    </source>
</evidence>